<evidence type="ECO:0000313" key="3">
    <source>
        <dbReference type="Proteomes" id="UP000295600"/>
    </source>
</evidence>
<reference evidence="2 3" key="1">
    <citation type="submission" date="2019-03" db="EMBL/GenBank/DDBJ databases">
        <title>Genomic Encyclopedia of Type Strains, Phase IV (KMG-IV): sequencing the most valuable type-strain genomes for metagenomic binning, comparative biology and taxonomic classification.</title>
        <authorList>
            <person name="Goeker M."/>
        </authorList>
    </citation>
    <scope>NUCLEOTIDE SEQUENCE [LARGE SCALE GENOMIC DNA]</scope>
    <source>
        <strain evidence="2 3">DSM 23917</strain>
    </source>
</reference>
<evidence type="ECO:0000256" key="1">
    <source>
        <dbReference type="SAM" id="MobiDB-lite"/>
    </source>
</evidence>
<name>A0A4R2LIM4_9BACE</name>
<comment type="caution">
    <text evidence="2">The sequence shown here is derived from an EMBL/GenBank/DDBJ whole genome shotgun (WGS) entry which is preliminary data.</text>
</comment>
<dbReference type="EMBL" id="SLXB01000016">
    <property type="protein sequence ID" value="TCO90670.1"/>
    <property type="molecule type" value="Genomic_DNA"/>
</dbReference>
<gene>
    <name evidence="2" type="ORF">EV202_11679</name>
</gene>
<sequence>MTMNTEKLRHRPHEVSAKKHKHCDDTETEKSLSCAMFNDELKFQGHDYRST</sequence>
<feature type="region of interest" description="Disordered" evidence="1">
    <location>
        <begin position="1"/>
        <end position="25"/>
    </location>
</feature>
<accession>A0A4R2LIM4</accession>
<protein>
    <submittedName>
        <fullName evidence="2">Uncharacterized protein</fullName>
    </submittedName>
</protein>
<evidence type="ECO:0000313" key="2">
    <source>
        <dbReference type="EMBL" id="TCO90670.1"/>
    </source>
</evidence>
<feature type="compositionally biased region" description="Basic and acidic residues" evidence="1">
    <location>
        <begin position="13"/>
        <end position="25"/>
    </location>
</feature>
<proteinExistence type="predicted"/>
<dbReference type="AlphaFoldDB" id="A0A4R2LIM4"/>
<organism evidence="2 3">
    <name type="scientific">Prevotella heparinolytica</name>
    <dbReference type="NCBI Taxonomy" id="28113"/>
    <lineage>
        <taxon>Bacteria</taxon>
        <taxon>Pseudomonadati</taxon>
        <taxon>Bacteroidota</taxon>
        <taxon>Bacteroidia</taxon>
        <taxon>Bacteroidales</taxon>
        <taxon>Bacteroidaceae</taxon>
        <taxon>Bacteroides</taxon>
    </lineage>
</organism>
<dbReference type="Proteomes" id="UP000295600">
    <property type="component" value="Unassembled WGS sequence"/>
</dbReference>